<evidence type="ECO:0000313" key="1">
    <source>
        <dbReference type="EMBL" id="QEH94047.1"/>
    </source>
</evidence>
<name>A0ABX5ZAX7_9MICO</name>
<reference evidence="1 2" key="1">
    <citation type="submission" date="2019-08" db="EMBL/GenBank/DDBJ databases">
        <title>Dermacoccus abyssi strain HZAU 226, whole genome Nanopore sequencing project.</title>
        <authorList>
            <person name="Guo A."/>
            <person name="Zhang X."/>
            <person name="Ruan Y."/>
            <person name="Liu W."/>
            <person name="Chen Q."/>
            <person name="Gu L."/>
        </authorList>
    </citation>
    <scope>NUCLEOTIDE SEQUENCE [LARGE SCALE GENOMIC DNA]</scope>
    <source>
        <strain evidence="1 2">HZAU 226</strain>
    </source>
</reference>
<evidence type="ECO:0000313" key="2">
    <source>
        <dbReference type="Proteomes" id="UP000323565"/>
    </source>
</evidence>
<dbReference type="Proteomes" id="UP000323565">
    <property type="component" value="Chromosome"/>
</dbReference>
<gene>
    <name evidence="1" type="ORF">FV141_11275</name>
</gene>
<accession>A0ABX5ZAX7</accession>
<protein>
    <submittedName>
        <fullName evidence="1">Uncharacterized protein</fullName>
    </submittedName>
</protein>
<organism evidence="1 2">
    <name type="scientific">Dermacoccus abyssi</name>
    <dbReference type="NCBI Taxonomy" id="322596"/>
    <lineage>
        <taxon>Bacteria</taxon>
        <taxon>Bacillati</taxon>
        <taxon>Actinomycetota</taxon>
        <taxon>Actinomycetes</taxon>
        <taxon>Micrococcales</taxon>
        <taxon>Dermacoccaceae</taxon>
        <taxon>Dermacoccus</taxon>
    </lineage>
</organism>
<sequence>MLGACPRSSILVIADRDAEFVQFVQTQVRKRQEAEDESYAILDDDHDIDVDPVTGEVRD</sequence>
<keyword evidence="2" id="KW-1185">Reference proteome</keyword>
<proteinExistence type="predicted"/>
<dbReference type="EMBL" id="CP043031">
    <property type="protein sequence ID" value="QEH94047.1"/>
    <property type="molecule type" value="Genomic_DNA"/>
</dbReference>